<organism evidence="7 8">
    <name type="scientific">Kribbella pittospori</name>
    <dbReference type="NCBI Taxonomy" id="722689"/>
    <lineage>
        <taxon>Bacteria</taxon>
        <taxon>Bacillati</taxon>
        <taxon>Actinomycetota</taxon>
        <taxon>Actinomycetes</taxon>
        <taxon>Propionibacteriales</taxon>
        <taxon>Kribbellaceae</taxon>
        <taxon>Kribbella</taxon>
    </lineage>
</organism>
<dbReference type="InterPro" id="IPR005952">
    <property type="entry name" value="Phosphogly_mut1"/>
</dbReference>
<comment type="caution">
    <text evidence="7">The sequence shown here is derived from an EMBL/GenBank/DDBJ whole genome shotgun (WGS) entry which is preliminary data.</text>
</comment>
<dbReference type="InterPro" id="IPR013078">
    <property type="entry name" value="His_Pase_superF_clade-1"/>
</dbReference>
<keyword evidence="3" id="KW-0324">Glycolysis</keyword>
<dbReference type="PANTHER" id="PTHR11931">
    <property type="entry name" value="PHOSPHOGLYCERATE MUTASE"/>
    <property type="match status" value="1"/>
</dbReference>
<dbReference type="RefSeq" id="WP_131363576.1">
    <property type="nucleotide sequence ID" value="NZ_SJKB01000014.1"/>
</dbReference>
<accession>A0A4R0K867</accession>
<comment type="similarity">
    <text evidence="1">Belongs to the phosphoglycerate mutase family. BPG-dependent PGAM subfamily.</text>
</comment>
<dbReference type="EC" id="5.4.2.11" evidence="2"/>
<dbReference type="GO" id="GO:0004619">
    <property type="term" value="F:phosphoglycerate mutase activity"/>
    <property type="evidence" value="ECO:0007669"/>
    <property type="project" value="UniProtKB-EC"/>
</dbReference>
<keyword evidence="4" id="KW-0413">Isomerase</keyword>
<dbReference type="Gene3D" id="3.40.50.1240">
    <property type="entry name" value="Phosphoglycerate mutase-like"/>
    <property type="match status" value="1"/>
</dbReference>
<dbReference type="Proteomes" id="UP000291144">
    <property type="component" value="Unassembled WGS sequence"/>
</dbReference>
<dbReference type="OrthoDB" id="4120859at2"/>
<evidence type="ECO:0000256" key="6">
    <source>
        <dbReference type="PIRSR" id="PIRSR613078-2"/>
    </source>
</evidence>
<feature type="binding site" evidence="6">
    <location>
        <position position="57"/>
    </location>
    <ligand>
        <name>substrate</name>
    </ligand>
</feature>
<keyword evidence="8" id="KW-1185">Reference proteome</keyword>
<dbReference type="GO" id="GO:0006096">
    <property type="term" value="P:glycolytic process"/>
    <property type="evidence" value="ECO:0007669"/>
    <property type="project" value="UniProtKB-KW"/>
</dbReference>
<feature type="active site" description="Tele-phosphohistidine intermediate" evidence="5">
    <location>
        <position position="10"/>
    </location>
</feature>
<dbReference type="Pfam" id="PF00300">
    <property type="entry name" value="His_Phos_1"/>
    <property type="match status" value="1"/>
</dbReference>
<reference evidence="7 8" key="1">
    <citation type="submission" date="2019-02" db="EMBL/GenBank/DDBJ databases">
        <title>Kribbella capetownensis sp. nov. and Kribbella speibonae sp. nov., isolated from soil.</title>
        <authorList>
            <person name="Curtis S.M."/>
            <person name="Norton I."/>
            <person name="Everest G.J."/>
            <person name="Meyers P.R."/>
        </authorList>
    </citation>
    <scope>NUCLEOTIDE SEQUENCE [LARGE SCALE GENOMIC DNA]</scope>
    <source>
        <strain evidence="7 8">NRRL B-24813</strain>
    </source>
</reference>
<sequence>MTTTLIYETHSTTLDNERGISTGWLPGQLSQAGIREAIAIGPRRRDVDVVFSSDLRRAVHTVELAGLSVPHFQDWRLRECNYGELNGARSGALEPRVGRVDTPFPGGQSYADVLELTRSFLADIKRWYDGQKVLVVAHSANRWSFEHLLGSRAPLEELIAAPFDWKPGWEYEF</sequence>
<dbReference type="InterPro" id="IPR029033">
    <property type="entry name" value="His_PPase_superfam"/>
</dbReference>
<dbReference type="EMBL" id="SJKB01000014">
    <property type="protein sequence ID" value="TCC55849.1"/>
    <property type="molecule type" value="Genomic_DNA"/>
</dbReference>
<evidence type="ECO:0000313" key="7">
    <source>
        <dbReference type="EMBL" id="TCC55849.1"/>
    </source>
</evidence>
<evidence type="ECO:0000256" key="1">
    <source>
        <dbReference type="ARBA" id="ARBA00006717"/>
    </source>
</evidence>
<proteinExistence type="inferred from homology"/>
<dbReference type="AlphaFoldDB" id="A0A4R0K867"/>
<gene>
    <name evidence="7" type="ORF">E0H73_34520</name>
</gene>
<feature type="binding site" evidence="6">
    <location>
        <begin position="79"/>
        <end position="82"/>
    </location>
    <ligand>
        <name>substrate</name>
    </ligand>
</feature>
<evidence type="ECO:0000256" key="3">
    <source>
        <dbReference type="ARBA" id="ARBA00023152"/>
    </source>
</evidence>
<evidence type="ECO:0000256" key="4">
    <source>
        <dbReference type="ARBA" id="ARBA00023235"/>
    </source>
</evidence>
<dbReference type="CDD" id="cd07067">
    <property type="entry name" value="HP_PGM_like"/>
    <property type="match status" value="1"/>
</dbReference>
<protein>
    <recommendedName>
        <fullName evidence="2">phosphoglycerate mutase (2,3-diphosphoglycerate-dependent)</fullName>
        <ecNumber evidence="2">5.4.2.11</ecNumber>
    </recommendedName>
</protein>
<dbReference type="SUPFAM" id="SSF53254">
    <property type="entry name" value="Phosphoglycerate mutase-like"/>
    <property type="match status" value="1"/>
</dbReference>
<name>A0A4R0K867_9ACTN</name>
<feature type="active site" description="Proton donor/acceptor" evidence="5">
    <location>
        <position position="79"/>
    </location>
</feature>
<evidence type="ECO:0000256" key="5">
    <source>
        <dbReference type="PIRSR" id="PIRSR613078-1"/>
    </source>
</evidence>
<evidence type="ECO:0000313" key="8">
    <source>
        <dbReference type="Proteomes" id="UP000291144"/>
    </source>
</evidence>
<evidence type="ECO:0000256" key="2">
    <source>
        <dbReference type="ARBA" id="ARBA00012028"/>
    </source>
</evidence>
<feature type="binding site" evidence="6">
    <location>
        <begin position="22"/>
        <end position="23"/>
    </location>
    <ligand>
        <name>substrate</name>
    </ligand>
</feature>